<feature type="chain" id="PRO_5005587951" description="PKD domain-containing protein" evidence="1">
    <location>
        <begin position="27"/>
        <end position="561"/>
    </location>
</feature>
<dbReference type="RefSeq" id="WP_053168842.1">
    <property type="nucleotide sequence ID" value="NZ_LGUV01000038.1"/>
</dbReference>
<accession>A0A0L8N2A4</accession>
<keyword evidence="1" id="KW-0732">Signal</keyword>
<dbReference type="Gene3D" id="2.60.40.10">
    <property type="entry name" value="Immunoglobulins"/>
    <property type="match status" value="1"/>
</dbReference>
<dbReference type="InterPro" id="IPR035986">
    <property type="entry name" value="PKD_dom_sf"/>
</dbReference>
<evidence type="ECO:0000259" key="2">
    <source>
        <dbReference type="PROSITE" id="PS50093"/>
    </source>
</evidence>
<proteinExistence type="predicted"/>
<feature type="signal peptide" evidence="1">
    <location>
        <begin position="1"/>
        <end position="26"/>
    </location>
</feature>
<gene>
    <name evidence="3" type="ORF">ADK75_06590</name>
</gene>
<dbReference type="Pfam" id="PF00801">
    <property type="entry name" value="PKD"/>
    <property type="match status" value="1"/>
</dbReference>
<organism evidence="3 4">
    <name type="scientific">Streptomyces virginiae</name>
    <name type="common">Streptomyces cinnamonensis</name>
    <dbReference type="NCBI Taxonomy" id="1961"/>
    <lineage>
        <taxon>Bacteria</taxon>
        <taxon>Bacillati</taxon>
        <taxon>Actinomycetota</taxon>
        <taxon>Actinomycetes</taxon>
        <taxon>Kitasatosporales</taxon>
        <taxon>Streptomycetaceae</taxon>
        <taxon>Streptomyces</taxon>
    </lineage>
</organism>
<protein>
    <recommendedName>
        <fullName evidence="2">PKD domain-containing protein</fullName>
    </recommendedName>
</protein>
<comment type="caution">
    <text evidence="3">The sequence shown here is derived from an EMBL/GenBank/DDBJ whole genome shotgun (WGS) entry which is preliminary data.</text>
</comment>
<evidence type="ECO:0000313" key="4">
    <source>
        <dbReference type="Proteomes" id="UP000037084"/>
    </source>
</evidence>
<dbReference type="InterPro" id="IPR013783">
    <property type="entry name" value="Ig-like_fold"/>
</dbReference>
<feature type="domain" description="PKD" evidence="2">
    <location>
        <begin position="117"/>
        <end position="181"/>
    </location>
</feature>
<sequence>MRNRRLVVSVAAIAAGVGLIPGVAQADPAKPDARRAATPDVDLGKAAASQAKGHTFTSPADRTVRTALPSARTGKAGAPQAQSAAAADNPDLAVGLSGYGLTAHGIELKSTLTSISTPLEVTIAWGDGKTEVVNASGAGVLTNKHTYAEVGAYTVKVTVKDTANSLSAVNELAVVTPGSDFTPYTPTRLLDTRFGTGVTQGKVGAGKSTRVKVGGNGKIPAGVTAVALNITVTNALDSGFITAFPEGVERPFTSNVNFKAGQTVPNMVIVPVGKSGYVELYNGSWKSVDLIADVTGYFTHTASSGYTPVEPTRFVDTREGLGTTKRKLAAQSAFSTQISGLRGVPQGISAVALNVTITNPQGAGHLTVYPSGGALPATSNLNFNANQTIANSVIVPVSTDGKISAFNGAWAPTDVVVDVVGYYSEGSDSAFLPLSPERVFDTREPEDPFYGTVWGETYVPLPISDADPSVTGWVLNSTVANTQGNGYLTVTPDPNSWDDYINESAFWPTPPNSSNLNWTKGDVVPNLVQASSGNHGIIDFWNRGWEDIDLIVDVFGLYQKG</sequence>
<dbReference type="AlphaFoldDB" id="A0A0L8N2A4"/>
<dbReference type="SUPFAM" id="SSF49299">
    <property type="entry name" value="PKD domain"/>
    <property type="match status" value="1"/>
</dbReference>
<evidence type="ECO:0000256" key="1">
    <source>
        <dbReference type="SAM" id="SignalP"/>
    </source>
</evidence>
<dbReference type="OrthoDB" id="3928417at2"/>
<reference evidence="4" key="1">
    <citation type="submission" date="2015-07" db="EMBL/GenBank/DDBJ databases">
        <authorList>
            <consortium name="Consortium for Microbial Forensics and Genomics (microFORGE)"/>
            <person name="Knight B.M."/>
            <person name="Roberts D.P."/>
            <person name="Lin D."/>
            <person name="Hari K."/>
            <person name="Fletcher J."/>
            <person name="Melcher U."/>
            <person name="Blagden T."/>
            <person name="Winegar R.A."/>
        </authorList>
    </citation>
    <scope>NUCLEOTIDE SEQUENCE [LARGE SCALE GENOMIC DNA]</scope>
    <source>
        <strain evidence="4">NRRL B-1447</strain>
    </source>
</reference>
<dbReference type="Proteomes" id="UP000037084">
    <property type="component" value="Unassembled WGS sequence"/>
</dbReference>
<name>A0A0L8N2A4_STRVG</name>
<dbReference type="InterPro" id="IPR000601">
    <property type="entry name" value="PKD_dom"/>
</dbReference>
<evidence type="ECO:0000313" key="3">
    <source>
        <dbReference type="EMBL" id="KOG56650.1"/>
    </source>
</evidence>
<dbReference type="EMBL" id="LGUV01000038">
    <property type="protein sequence ID" value="KOG56650.1"/>
    <property type="molecule type" value="Genomic_DNA"/>
</dbReference>
<dbReference type="GO" id="GO:0005975">
    <property type="term" value="P:carbohydrate metabolic process"/>
    <property type="evidence" value="ECO:0007669"/>
    <property type="project" value="UniProtKB-ARBA"/>
</dbReference>
<dbReference type="PROSITE" id="PS50093">
    <property type="entry name" value="PKD"/>
    <property type="match status" value="1"/>
</dbReference>
<dbReference type="PATRIC" id="fig|1961.12.peg.1479"/>